<dbReference type="OrthoDB" id="3525185at2759"/>
<proteinExistence type="predicted"/>
<dbReference type="RefSeq" id="XP_018703994.1">
    <property type="nucleotide sequence ID" value="XM_018848858.1"/>
</dbReference>
<evidence type="ECO:0000256" key="1">
    <source>
        <dbReference type="SAM" id="MobiDB-lite"/>
    </source>
</evidence>
<protein>
    <submittedName>
        <fullName evidence="2">Uncharacterized protein</fullName>
    </submittedName>
</protein>
<comment type="caution">
    <text evidence="2">The sequence shown here is derived from an EMBL/GenBank/DDBJ whole genome shotgun (WGS) entry which is preliminary data.</text>
</comment>
<feature type="region of interest" description="Disordered" evidence="1">
    <location>
        <begin position="76"/>
        <end position="97"/>
    </location>
</feature>
<dbReference type="GeneID" id="30021545"/>
<feature type="compositionally biased region" description="Basic residues" evidence="1">
    <location>
        <begin position="82"/>
        <end position="97"/>
    </location>
</feature>
<sequence length="345" mass="38084">MRSPVPRPKVTCEPYKQQFHFIHAEAPLPHDGHRAGGGGDDDRAITVASAPNEERLRGVLAEVPATARCDLASKTPHEKAAGHRQRRGCSARHRRKRSIKQGRHDDWWLAALSAASPVTMMEMAGGLAAESADAFDQFLRYYLPDGPRLPAHRSSGAFPPLEAGTCALGVLTLGRTVGDPGLQRHSVSLCGDALGFARRLIARTTLDNGNWLPVLETVTLLSLFEVREVTSEDVESCHWTRRVVKAGWSIRLSGTRDSQHTSTYAKRHLIHRGAGGTKQVFSRTRDDCRSPGPVSPKLISLFLPTLAANHFLKRNNGDDEEVMAACRRTANTFIERGFQRFRNYA</sequence>
<name>A0A167V5E4_CORFA</name>
<dbReference type="STRING" id="1081104.A0A167V5E4"/>
<dbReference type="EMBL" id="AZHB01000012">
    <property type="protein sequence ID" value="OAA62244.1"/>
    <property type="molecule type" value="Genomic_DNA"/>
</dbReference>
<accession>A0A167V5E4</accession>
<reference evidence="2 3" key="1">
    <citation type="journal article" date="2016" name="Genome Biol. Evol.">
        <title>Divergent and convergent evolution of fungal pathogenicity.</title>
        <authorList>
            <person name="Shang Y."/>
            <person name="Xiao G."/>
            <person name="Zheng P."/>
            <person name="Cen K."/>
            <person name="Zhan S."/>
            <person name="Wang C."/>
        </authorList>
    </citation>
    <scope>NUCLEOTIDE SEQUENCE [LARGE SCALE GENOMIC DNA]</scope>
    <source>
        <strain evidence="2 3">ARSEF 2679</strain>
    </source>
</reference>
<keyword evidence="3" id="KW-1185">Reference proteome</keyword>
<gene>
    <name evidence="2" type="ORF">ISF_05253</name>
</gene>
<evidence type="ECO:0000313" key="2">
    <source>
        <dbReference type="EMBL" id="OAA62244.1"/>
    </source>
</evidence>
<dbReference type="Proteomes" id="UP000076744">
    <property type="component" value="Unassembled WGS sequence"/>
</dbReference>
<evidence type="ECO:0000313" key="3">
    <source>
        <dbReference type="Proteomes" id="UP000076744"/>
    </source>
</evidence>
<dbReference type="AlphaFoldDB" id="A0A167V5E4"/>
<organism evidence="2 3">
    <name type="scientific">Cordyceps fumosorosea (strain ARSEF 2679)</name>
    <name type="common">Isaria fumosorosea</name>
    <dbReference type="NCBI Taxonomy" id="1081104"/>
    <lineage>
        <taxon>Eukaryota</taxon>
        <taxon>Fungi</taxon>
        <taxon>Dikarya</taxon>
        <taxon>Ascomycota</taxon>
        <taxon>Pezizomycotina</taxon>
        <taxon>Sordariomycetes</taxon>
        <taxon>Hypocreomycetidae</taxon>
        <taxon>Hypocreales</taxon>
        <taxon>Cordycipitaceae</taxon>
        <taxon>Cordyceps</taxon>
    </lineage>
</organism>